<evidence type="ECO:0000313" key="1">
    <source>
        <dbReference type="EMBL" id="RMT64030.1"/>
    </source>
</evidence>
<accession>A0A0Q0KV52</accession>
<proteinExistence type="predicted"/>
<comment type="caution">
    <text evidence="1">The sequence shown here is derived from an EMBL/GenBank/DDBJ whole genome shotgun (WGS) entry which is preliminary data.</text>
</comment>
<dbReference type="EMBL" id="RBTL01000238">
    <property type="protein sequence ID" value="RMT64030.1"/>
    <property type="molecule type" value="Genomic_DNA"/>
</dbReference>
<organism evidence="1 2">
    <name type="scientific">Pseudomonas syringae pv. theae</name>
    <dbReference type="NCBI Taxonomy" id="103985"/>
    <lineage>
        <taxon>Bacteria</taxon>
        <taxon>Pseudomonadati</taxon>
        <taxon>Pseudomonadota</taxon>
        <taxon>Gammaproteobacteria</taxon>
        <taxon>Pseudomonadales</taxon>
        <taxon>Pseudomonadaceae</taxon>
        <taxon>Pseudomonas</taxon>
        <taxon>Pseudomonas syringae</taxon>
    </lineage>
</organism>
<dbReference type="AlphaFoldDB" id="A0A0Q0KV52"/>
<evidence type="ECO:0000313" key="2">
    <source>
        <dbReference type="Proteomes" id="UP000282636"/>
    </source>
</evidence>
<name>A0A0Q0KV52_PSESX</name>
<sequence length="122" mass="14130">MPFESQLELRHRPGHLRWEVIGPLKYRLPTPRQSQLIVVPVGYLSDLASVPRLARRLVDTQGPTIRRPSVVHDYIYTSLTHRFTKREADMIFYNALIEEGTPTPLAWLMWQAVRLGGRGSWP</sequence>
<dbReference type="Proteomes" id="UP000282636">
    <property type="component" value="Unassembled WGS sequence"/>
</dbReference>
<dbReference type="InterPro" id="IPR010767">
    <property type="entry name" value="Phage_CGC-2007_Cje0229"/>
</dbReference>
<dbReference type="RefSeq" id="WP_019331939.1">
    <property type="nucleotide sequence ID" value="NZ_BQUM01000003.1"/>
</dbReference>
<protein>
    <recommendedName>
        <fullName evidence="3">DUF1353 domain-containing protein</fullName>
    </recommendedName>
</protein>
<evidence type="ECO:0008006" key="3">
    <source>
        <dbReference type="Google" id="ProtNLM"/>
    </source>
</evidence>
<gene>
    <name evidence="1" type="ORF">ALP44_03337</name>
</gene>
<dbReference type="Pfam" id="PF07087">
    <property type="entry name" value="DUF1353"/>
    <property type="match status" value="1"/>
</dbReference>
<reference evidence="1 2" key="1">
    <citation type="submission" date="2018-08" db="EMBL/GenBank/DDBJ databases">
        <title>Recombination of ecologically and evolutionarily significant loci maintains genetic cohesion in the Pseudomonas syringae species complex.</title>
        <authorList>
            <person name="Dillon M."/>
            <person name="Thakur S."/>
            <person name="Almeida R.N.D."/>
            <person name="Weir B.S."/>
            <person name="Guttman D.S."/>
        </authorList>
    </citation>
    <scope>NUCLEOTIDE SEQUENCE [LARGE SCALE GENOMIC DNA]</scope>
    <source>
        <strain evidence="1 2">ICMP 3934</strain>
    </source>
</reference>